<feature type="region of interest" description="Disordered" evidence="2">
    <location>
        <begin position="1"/>
        <end position="22"/>
    </location>
</feature>
<dbReference type="GO" id="GO:0043531">
    <property type="term" value="F:ADP binding"/>
    <property type="evidence" value="ECO:0007669"/>
    <property type="project" value="InterPro"/>
</dbReference>
<dbReference type="PROSITE" id="PS50293">
    <property type="entry name" value="TPR_REGION"/>
    <property type="match status" value="1"/>
</dbReference>
<dbReference type="Gene3D" id="3.40.50.300">
    <property type="entry name" value="P-loop containing nucleotide triphosphate hydrolases"/>
    <property type="match status" value="1"/>
</dbReference>
<name>A0A840NRA6_9ACTN</name>
<evidence type="ECO:0000313" key="4">
    <source>
        <dbReference type="Proteomes" id="UP000578449"/>
    </source>
</evidence>
<dbReference type="RefSeq" id="WP_185048004.1">
    <property type="nucleotide sequence ID" value="NZ_BAABIX010000088.1"/>
</dbReference>
<sequence>MVSNNRKGDRGEFGATNEMQGGSAGAVVQAGSIAGGVHLHPAQPAPASPPHELPPDVHAFTDRSDQLAEMDLLLASTEGSPPTAAVVICAISGTAGVGKTAFATHWAHRVSDRFPDGQLYINLRGYGPDEVVSSEEALASLLRSMGVPNSDIPHGIDERAARFRSLAAGRRMLIVLDNARSADQVRPLLPGTSSCLVLVTSRDTLPGLISRDGARRMNLDLLPEAQAIALLRTLIGSRVDDDPQAARDLVQHCARLPLALRIAADLAFTNEDVPLAELVNDLADEQSRLDLLDAGADPYTAVRAVLSWSYRTLKPDEARALRLLGLHPGREFDAISTSVLVDTTPVRAGRLLDSLVRAHLLERTRTKRYQMHDLLRVYAADLALQEEPQEAQEAALRRLFDFFTYSASAAMDVLFPHEKARRPDIPPGSGALMEFVDEDHALRWLETERATLLAVAARTAQSSWAVYAILLSTILYRFLDIHGHFDEAVTLHTYAVASARSRGDAVSEGRALHNLGTVYQRQGRYQEAVDHLRKALEIILQADQPEVEAFVRSDLGLVLLLLGQYEPALRELGRALRLFEELDDLTGQGQVLNNMGLAFVRQNLLEEALDHMRRSLVLFRGTGDRPRQGYALNDIGAVYQRTGNHVEALDYHSEALAVARETGDKALEAAALNGLGNTNRLFALRESVLEFHEQALRIAEEIGDRYEQAQAHEGIAGVHDGLGRAEDARDHWRRALSIYVSLGSPDADRVRSSLGEVIDLP</sequence>
<evidence type="ECO:0000256" key="1">
    <source>
        <dbReference type="PROSITE-ProRule" id="PRU00339"/>
    </source>
</evidence>
<dbReference type="InterPro" id="IPR019734">
    <property type="entry name" value="TPR_rpt"/>
</dbReference>
<dbReference type="SUPFAM" id="SSF52540">
    <property type="entry name" value="P-loop containing nucleoside triphosphate hydrolases"/>
    <property type="match status" value="1"/>
</dbReference>
<dbReference type="Proteomes" id="UP000578449">
    <property type="component" value="Unassembled WGS sequence"/>
</dbReference>
<dbReference type="PROSITE" id="PS50005">
    <property type="entry name" value="TPR"/>
    <property type="match status" value="2"/>
</dbReference>
<dbReference type="PRINTS" id="PR00364">
    <property type="entry name" value="DISEASERSIST"/>
</dbReference>
<feature type="compositionally biased region" description="Basic and acidic residues" evidence="2">
    <location>
        <begin position="1"/>
        <end position="12"/>
    </location>
</feature>
<dbReference type="EMBL" id="JACHGN010000002">
    <property type="protein sequence ID" value="MBB5131154.1"/>
    <property type="molecule type" value="Genomic_DNA"/>
</dbReference>
<dbReference type="InterPro" id="IPR027417">
    <property type="entry name" value="P-loop_NTPase"/>
</dbReference>
<keyword evidence="4" id="KW-1185">Reference proteome</keyword>
<feature type="repeat" description="TPR" evidence="1">
    <location>
        <begin position="629"/>
        <end position="662"/>
    </location>
</feature>
<keyword evidence="1" id="KW-0802">TPR repeat</keyword>
<dbReference type="PANTHER" id="PTHR10098">
    <property type="entry name" value="RAPSYN-RELATED"/>
    <property type="match status" value="1"/>
</dbReference>
<dbReference type="Gene3D" id="1.25.40.10">
    <property type="entry name" value="Tetratricopeptide repeat domain"/>
    <property type="match status" value="2"/>
</dbReference>
<gene>
    <name evidence="3" type="ORF">HNP84_000860</name>
</gene>
<comment type="caution">
    <text evidence="3">The sequence shown here is derived from an EMBL/GenBank/DDBJ whole genome shotgun (WGS) entry which is preliminary data.</text>
</comment>
<proteinExistence type="predicted"/>
<organism evidence="3 4">
    <name type="scientific">Thermocatellispora tengchongensis</name>
    <dbReference type="NCBI Taxonomy" id="1073253"/>
    <lineage>
        <taxon>Bacteria</taxon>
        <taxon>Bacillati</taxon>
        <taxon>Actinomycetota</taxon>
        <taxon>Actinomycetes</taxon>
        <taxon>Streptosporangiales</taxon>
        <taxon>Streptosporangiaceae</taxon>
        <taxon>Thermocatellispora</taxon>
    </lineage>
</organism>
<dbReference type="AlphaFoldDB" id="A0A840NRA6"/>
<evidence type="ECO:0000256" key="2">
    <source>
        <dbReference type="SAM" id="MobiDB-lite"/>
    </source>
</evidence>
<dbReference type="SUPFAM" id="SSF48452">
    <property type="entry name" value="TPR-like"/>
    <property type="match status" value="2"/>
</dbReference>
<accession>A0A840NRA6</accession>
<protein>
    <submittedName>
        <fullName evidence="3">Tetratricopeptide (TPR) repeat protein</fullName>
    </submittedName>
</protein>
<dbReference type="InterPro" id="IPR011990">
    <property type="entry name" value="TPR-like_helical_dom_sf"/>
</dbReference>
<feature type="repeat" description="TPR" evidence="1">
    <location>
        <begin position="509"/>
        <end position="542"/>
    </location>
</feature>
<dbReference type="SMART" id="SM00028">
    <property type="entry name" value="TPR"/>
    <property type="match status" value="6"/>
</dbReference>
<evidence type="ECO:0000313" key="3">
    <source>
        <dbReference type="EMBL" id="MBB5131154.1"/>
    </source>
</evidence>
<reference evidence="3 4" key="1">
    <citation type="submission" date="2020-08" db="EMBL/GenBank/DDBJ databases">
        <title>Genomic Encyclopedia of Type Strains, Phase IV (KMG-IV): sequencing the most valuable type-strain genomes for metagenomic binning, comparative biology and taxonomic classification.</title>
        <authorList>
            <person name="Goeker M."/>
        </authorList>
    </citation>
    <scope>NUCLEOTIDE SEQUENCE [LARGE SCALE GENOMIC DNA]</scope>
    <source>
        <strain evidence="3 4">DSM 45615</strain>
    </source>
</reference>
<dbReference type="Pfam" id="PF13424">
    <property type="entry name" value="TPR_12"/>
    <property type="match status" value="3"/>
</dbReference>